<protein>
    <submittedName>
        <fullName evidence="3">XRE family transcriptional regulator</fullName>
    </submittedName>
</protein>
<dbReference type="SUPFAM" id="SSF47413">
    <property type="entry name" value="lambda repressor-like DNA-binding domains"/>
    <property type="match status" value="1"/>
</dbReference>
<dbReference type="GO" id="GO:0003677">
    <property type="term" value="F:DNA binding"/>
    <property type="evidence" value="ECO:0007669"/>
    <property type="project" value="UniProtKB-KW"/>
</dbReference>
<dbReference type="PANTHER" id="PTHR46558:SF11">
    <property type="entry name" value="HTH-TYPE TRANSCRIPTIONAL REGULATOR XRE"/>
    <property type="match status" value="1"/>
</dbReference>
<dbReference type="CDD" id="cd00093">
    <property type="entry name" value="HTH_XRE"/>
    <property type="match status" value="1"/>
</dbReference>
<dbReference type="RefSeq" id="WP_113660439.1">
    <property type="nucleotide sequence ID" value="NZ_KZ845686.1"/>
</dbReference>
<reference evidence="3 4" key="1">
    <citation type="submission" date="2018-06" db="EMBL/GenBank/DDBJ databases">
        <title>Thermoflavimicrobium daqus sp. nov., a thermophilic microbe isolated from Moutai-flavour Daqu.</title>
        <authorList>
            <person name="Wang X."/>
            <person name="Zhou H."/>
        </authorList>
    </citation>
    <scope>NUCLEOTIDE SEQUENCE [LARGE SCALE GENOMIC DNA]</scope>
    <source>
        <strain evidence="3 4">FBKL4.011</strain>
    </source>
</reference>
<dbReference type="Proteomes" id="UP000251213">
    <property type="component" value="Unassembled WGS sequence"/>
</dbReference>
<keyword evidence="4" id="KW-1185">Reference proteome</keyword>
<dbReference type="AlphaFoldDB" id="A0A364K0G5"/>
<proteinExistence type="predicted"/>
<dbReference type="Gene3D" id="1.10.260.40">
    <property type="entry name" value="lambda repressor-like DNA-binding domains"/>
    <property type="match status" value="1"/>
</dbReference>
<evidence type="ECO:0000256" key="1">
    <source>
        <dbReference type="ARBA" id="ARBA00023125"/>
    </source>
</evidence>
<dbReference type="EMBL" id="QJKK01000024">
    <property type="protein sequence ID" value="RAL20832.1"/>
    <property type="molecule type" value="Genomic_DNA"/>
</dbReference>
<sequence>MVGVNIKRLRKKQGITQTVLAQSVGIRQESLSRIEKGRLNPSLSTLTRIAKELNISVSTLLGEEQIVPLTLYRYFEE</sequence>
<dbReference type="InterPro" id="IPR001387">
    <property type="entry name" value="Cro/C1-type_HTH"/>
</dbReference>
<organism evidence="3 4">
    <name type="scientific">Thermoflavimicrobium daqui</name>
    <dbReference type="NCBI Taxonomy" id="2137476"/>
    <lineage>
        <taxon>Bacteria</taxon>
        <taxon>Bacillati</taxon>
        <taxon>Bacillota</taxon>
        <taxon>Bacilli</taxon>
        <taxon>Bacillales</taxon>
        <taxon>Thermoactinomycetaceae</taxon>
        <taxon>Thermoflavimicrobium</taxon>
    </lineage>
</organism>
<dbReference type="PANTHER" id="PTHR46558">
    <property type="entry name" value="TRACRIPTIONAL REGULATORY PROTEIN-RELATED-RELATED"/>
    <property type="match status" value="1"/>
</dbReference>
<feature type="domain" description="HTH cro/C1-type" evidence="2">
    <location>
        <begin position="6"/>
        <end position="60"/>
    </location>
</feature>
<dbReference type="SMART" id="SM00530">
    <property type="entry name" value="HTH_XRE"/>
    <property type="match status" value="1"/>
</dbReference>
<reference evidence="3 4" key="2">
    <citation type="submission" date="2018-06" db="EMBL/GenBank/DDBJ databases">
        <authorList>
            <person name="Zhirakovskaya E."/>
        </authorList>
    </citation>
    <scope>NUCLEOTIDE SEQUENCE [LARGE SCALE GENOMIC DNA]</scope>
    <source>
        <strain evidence="3 4">FBKL4.011</strain>
    </source>
</reference>
<dbReference type="PROSITE" id="PS50943">
    <property type="entry name" value="HTH_CROC1"/>
    <property type="match status" value="1"/>
</dbReference>
<evidence type="ECO:0000259" key="2">
    <source>
        <dbReference type="PROSITE" id="PS50943"/>
    </source>
</evidence>
<evidence type="ECO:0000313" key="3">
    <source>
        <dbReference type="EMBL" id="RAL20832.1"/>
    </source>
</evidence>
<keyword evidence="1" id="KW-0238">DNA-binding</keyword>
<dbReference type="Pfam" id="PF01381">
    <property type="entry name" value="HTH_3"/>
    <property type="match status" value="1"/>
</dbReference>
<evidence type="ECO:0000313" key="4">
    <source>
        <dbReference type="Proteomes" id="UP000251213"/>
    </source>
</evidence>
<comment type="caution">
    <text evidence="3">The sequence shown here is derived from an EMBL/GenBank/DDBJ whole genome shotgun (WGS) entry which is preliminary data.</text>
</comment>
<dbReference type="OrthoDB" id="8115576at2"/>
<gene>
    <name evidence="3" type="ORF">DL897_17695</name>
</gene>
<dbReference type="InterPro" id="IPR010982">
    <property type="entry name" value="Lambda_DNA-bd_dom_sf"/>
</dbReference>
<name>A0A364K0G5_9BACL</name>
<accession>A0A364K0G5</accession>